<gene>
    <name evidence="5" type="ORF">FCC1311_079461</name>
</gene>
<dbReference type="PANTHER" id="PTHR43347">
    <property type="entry name" value="ACYL-COA SYNTHETASE"/>
    <property type="match status" value="1"/>
</dbReference>
<comment type="similarity">
    <text evidence="1">Belongs to the ATP-dependent AMP-binding enzyme family.</text>
</comment>
<dbReference type="Pfam" id="PF00501">
    <property type="entry name" value="AMP-binding"/>
    <property type="match status" value="1"/>
</dbReference>
<dbReference type="InParanoid" id="A0A2R5G5B2"/>
<dbReference type="OrthoDB" id="3352408at2759"/>
<proteinExistence type="inferred from homology"/>
<comment type="caution">
    <text evidence="5">The sequence shown here is derived from an EMBL/GenBank/DDBJ whole genome shotgun (WGS) entry which is preliminary data.</text>
</comment>
<dbReference type="InterPro" id="IPR042099">
    <property type="entry name" value="ANL_N_sf"/>
</dbReference>
<dbReference type="InterPro" id="IPR020845">
    <property type="entry name" value="AMP-binding_CS"/>
</dbReference>
<evidence type="ECO:0000256" key="1">
    <source>
        <dbReference type="ARBA" id="ARBA00006432"/>
    </source>
</evidence>
<dbReference type="InterPro" id="IPR032387">
    <property type="entry name" value="ACAS_N"/>
</dbReference>
<dbReference type="Gene3D" id="3.40.50.12780">
    <property type="entry name" value="N-terminal domain of ligase-like"/>
    <property type="match status" value="1"/>
</dbReference>
<organism evidence="5 6">
    <name type="scientific">Hondaea fermentalgiana</name>
    <dbReference type="NCBI Taxonomy" id="2315210"/>
    <lineage>
        <taxon>Eukaryota</taxon>
        <taxon>Sar</taxon>
        <taxon>Stramenopiles</taxon>
        <taxon>Bigyra</taxon>
        <taxon>Labyrinthulomycetes</taxon>
        <taxon>Thraustochytrida</taxon>
        <taxon>Thraustochytriidae</taxon>
        <taxon>Hondaea</taxon>
    </lineage>
</organism>
<evidence type="ECO:0000259" key="2">
    <source>
        <dbReference type="Pfam" id="PF00501"/>
    </source>
</evidence>
<dbReference type="Gene3D" id="3.30.300.30">
    <property type="match status" value="1"/>
</dbReference>
<dbReference type="PROSITE" id="PS00455">
    <property type="entry name" value="AMP_BINDING"/>
    <property type="match status" value="1"/>
</dbReference>
<dbReference type="EMBL" id="BEYU01000019">
    <property type="protein sequence ID" value="GBG26216.1"/>
    <property type="molecule type" value="Genomic_DNA"/>
</dbReference>
<feature type="domain" description="AMP-dependent synthetase/ligase" evidence="2">
    <location>
        <begin position="104"/>
        <end position="488"/>
    </location>
</feature>
<dbReference type="SUPFAM" id="SSF56801">
    <property type="entry name" value="Acetyl-CoA synthetase-like"/>
    <property type="match status" value="1"/>
</dbReference>
<dbReference type="Proteomes" id="UP000241890">
    <property type="component" value="Unassembled WGS sequence"/>
</dbReference>
<name>A0A2R5G5B2_9STRA</name>
<feature type="domain" description="Acetyl-coenzyme A synthetase N-terminal" evidence="4">
    <location>
        <begin position="42"/>
        <end position="98"/>
    </location>
</feature>
<accession>A0A2R5G5B2</accession>
<dbReference type="PANTHER" id="PTHR43347:SF3">
    <property type="entry name" value="ACYL-COA SYNTHETASE SHORT-CHAIN FAMILY MEMBER 3, MITOCHONDRIAL"/>
    <property type="match status" value="1"/>
</dbReference>
<dbReference type="Pfam" id="PF13193">
    <property type="entry name" value="AMP-binding_C"/>
    <property type="match status" value="1"/>
</dbReference>
<evidence type="ECO:0000259" key="4">
    <source>
        <dbReference type="Pfam" id="PF16177"/>
    </source>
</evidence>
<dbReference type="GO" id="GO:0050218">
    <property type="term" value="F:propionate-CoA ligase activity"/>
    <property type="evidence" value="ECO:0007669"/>
    <property type="project" value="TreeGrafter"/>
</dbReference>
<dbReference type="InterPro" id="IPR000873">
    <property type="entry name" value="AMP-dep_synth/lig_dom"/>
</dbReference>
<keyword evidence="6" id="KW-1185">Reference proteome</keyword>
<dbReference type="InterPro" id="IPR025110">
    <property type="entry name" value="AMP-bd_C"/>
</dbReference>
<dbReference type="InterPro" id="IPR045851">
    <property type="entry name" value="AMP-bd_C_sf"/>
</dbReference>
<feature type="domain" description="AMP-binding enzyme C-terminal" evidence="3">
    <location>
        <begin position="552"/>
        <end position="630"/>
    </location>
</feature>
<sequence>MLGTRAAPTLLRAAAGLRDAAASAVAKGAQRTAAYHLSAETYESLVQDSLDPATRNEFWGNAACQLEWTRPWDKVLDESNPPFARWFVGGELNVCHNAVDRWVNAGHAERPAIFFDSSTTGVKETITFGDLQDRVARLAGGLAARGVTKGDRVVIYMPMIPEAVVAMLACARLGAVHSVVFGGFAAKELATRIDDATPKAIITASCGVEPTRIIPYGPIVEDALRLAEHQPSLIVNKHREEVADPVNASIASFEDWNQVMENAIPHTCVPVKSTDPLYILYTSGTTGAPKGVVRDTGGYATALKWAMENFMDCKEAADTYWAASDIGWVVGHSFIVYGPLLHGCSTVMYEGKPILPDAGVFWRIAQDYNVRALFTAPTALRAIRKVDRNLDFASKYDLSKLKTLFLAGERGDPETVRFYANKLGKNVVDNWWQTELGWPALGFQMSGIGARPGSAARALPGFEFDVVCEESSVPMPNHTLGDIVIRLPLPPGTFTTLHNADERCKKTYYSKHDGYYLTGDAGICDEDGYFHIMARTDDVINCAGHRLSAGALEETLLGHPAVAEAAVIGAYDPQKAQVPVALVVLSDNATDAPEQIEKELVIKVRKEIGAVASMRHAFVVSMLPKTRSGKTLRNVMLQIADEKEIRVPGTIEDMAAVEEVKRTLEARWIPFKEKDSYDDEAYANENVPTQSVAA</sequence>
<dbReference type="AlphaFoldDB" id="A0A2R5G5B2"/>
<evidence type="ECO:0000259" key="3">
    <source>
        <dbReference type="Pfam" id="PF13193"/>
    </source>
</evidence>
<dbReference type="Pfam" id="PF16177">
    <property type="entry name" value="ACAS_N"/>
    <property type="match status" value="1"/>
</dbReference>
<evidence type="ECO:0000313" key="5">
    <source>
        <dbReference type="EMBL" id="GBG26216.1"/>
    </source>
</evidence>
<evidence type="ECO:0000313" key="6">
    <source>
        <dbReference type="Proteomes" id="UP000241890"/>
    </source>
</evidence>
<reference evidence="5 6" key="1">
    <citation type="submission" date="2017-12" db="EMBL/GenBank/DDBJ databases">
        <title>Sequencing, de novo assembly and annotation of complete genome of a new Thraustochytrid species, strain FCC1311.</title>
        <authorList>
            <person name="Sedici K."/>
            <person name="Godart F."/>
            <person name="Aiese Cigliano R."/>
            <person name="Sanseverino W."/>
            <person name="Barakat M."/>
            <person name="Ortet P."/>
            <person name="Marechal E."/>
            <person name="Cagnac O."/>
            <person name="Amato A."/>
        </authorList>
    </citation>
    <scope>NUCLEOTIDE SEQUENCE [LARGE SCALE GENOMIC DNA]</scope>
</reference>
<protein>
    <submittedName>
        <fullName evidence="5">Acetyl-coenzyme A synthetase</fullName>
    </submittedName>
</protein>